<dbReference type="GO" id="GO:0009279">
    <property type="term" value="C:cell outer membrane"/>
    <property type="evidence" value="ECO:0007669"/>
    <property type="project" value="UniProtKB-SubCell"/>
</dbReference>
<dbReference type="InterPro" id="IPR000531">
    <property type="entry name" value="Beta-barrel_TonB"/>
</dbReference>
<evidence type="ECO:0000256" key="12">
    <source>
        <dbReference type="RuleBase" id="RU003357"/>
    </source>
</evidence>
<evidence type="ECO:0000256" key="7">
    <source>
        <dbReference type="ARBA" id="ARBA00023065"/>
    </source>
</evidence>
<keyword evidence="17" id="KW-1185">Reference proteome</keyword>
<dbReference type="InterPro" id="IPR036942">
    <property type="entry name" value="Beta-barrel_TonB_sf"/>
</dbReference>
<dbReference type="PANTHER" id="PTHR32552:SF81">
    <property type="entry name" value="TONB-DEPENDENT OUTER MEMBRANE RECEPTOR"/>
    <property type="match status" value="1"/>
</dbReference>
<organism evidence="16 17">
    <name type="scientific">Azospirillum lipoferum</name>
    <dbReference type="NCBI Taxonomy" id="193"/>
    <lineage>
        <taxon>Bacteria</taxon>
        <taxon>Pseudomonadati</taxon>
        <taxon>Pseudomonadota</taxon>
        <taxon>Alphaproteobacteria</taxon>
        <taxon>Rhodospirillales</taxon>
        <taxon>Azospirillaceae</taxon>
        <taxon>Azospirillum</taxon>
    </lineage>
</organism>
<evidence type="ECO:0000256" key="3">
    <source>
        <dbReference type="ARBA" id="ARBA00022452"/>
    </source>
</evidence>
<gene>
    <name evidence="16" type="ORF">FZ942_26805</name>
</gene>
<reference evidence="16 17" key="1">
    <citation type="submission" date="2019-08" db="EMBL/GenBank/DDBJ databases">
        <authorList>
            <person name="Grouzdev D."/>
            <person name="Tikhonova E."/>
            <person name="Kravchenko I."/>
        </authorList>
    </citation>
    <scope>NUCLEOTIDE SEQUENCE [LARGE SCALE GENOMIC DNA]</scope>
    <source>
        <strain evidence="16 17">59b</strain>
    </source>
</reference>
<evidence type="ECO:0000256" key="6">
    <source>
        <dbReference type="ARBA" id="ARBA00023004"/>
    </source>
</evidence>
<dbReference type="Pfam" id="PF07715">
    <property type="entry name" value="Plug"/>
    <property type="match status" value="1"/>
</dbReference>
<evidence type="ECO:0000313" key="16">
    <source>
        <dbReference type="EMBL" id="KAA0592758.1"/>
    </source>
</evidence>
<dbReference type="GO" id="GO:0006826">
    <property type="term" value="P:iron ion transport"/>
    <property type="evidence" value="ECO:0007669"/>
    <property type="project" value="UniProtKB-KW"/>
</dbReference>
<evidence type="ECO:0000259" key="14">
    <source>
        <dbReference type="Pfam" id="PF00593"/>
    </source>
</evidence>
<keyword evidence="9 11" id="KW-0472">Membrane</keyword>
<keyword evidence="2 11" id="KW-0813">Transport</keyword>
<keyword evidence="5 11" id="KW-0812">Transmembrane</keyword>
<dbReference type="SUPFAM" id="SSF56935">
    <property type="entry name" value="Porins"/>
    <property type="match status" value="1"/>
</dbReference>
<dbReference type="Gene3D" id="2.40.170.20">
    <property type="entry name" value="TonB-dependent receptor, beta-barrel domain"/>
    <property type="match status" value="1"/>
</dbReference>
<dbReference type="EMBL" id="VTTN01000014">
    <property type="protein sequence ID" value="KAA0592758.1"/>
    <property type="molecule type" value="Genomic_DNA"/>
</dbReference>
<evidence type="ECO:0000256" key="11">
    <source>
        <dbReference type="PROSITE-ProRule" id="PRU01360"/>
    </source>
</evidence>
<evidence type="ECO:0000256" key="1">
    <source>
        <dbReference type="ARBA" id="ARBA00004571"/>
    </source>
</evidence>
<proteinExistence type="inferred from homology"/>
<dbReference type="Pfam" id="PF00593">
    <property type="entry name" value="TonB_dep_Rec_b-barrel"/>
    <property type="match status" value="1"/>
</dbReference>
<comment type="subcellular location">
    <subcellularLocation>
        <location evidence="1 11">Cell outer membrane</location>
        <topology evidence="1 11">Multi-pass membrane protein</topology>
    </subcellularLocation>
</comment>
<sequence length="740" mass="79873">MRIIRIKPPQIIVLERQMNPSNTYKLPAKLPASPICLLATFLASGWACVAEAQTAPAQTKPAQTNAQPDTLVLDPVEVTARKTREDLKNVPESITVVPPESLKAAPFDPGAAIARNSPNVQWISKATGQQFFSIRGVSSLGTPVNFSDGTVAFNIDGVPNSMMSASNILLDVNRVEVMRGPQGTLWGSNALGGAINVVTNQPDGTRDIHATGEIGSNGYRMGEMVLGGNIIADALDGRMAVRFGHQDGDIRSLYTNDLGERDIAAFRGGLRFTGIENTTVTLTGSYLRDEGNPPFYLLRNTSRSPLSGTLTEPSSRTTQGGATVTVEHEFDAFRFTSVSAYQHNKLDSKSDNTDKLLYDALGFPAFSSRGHLDDRENIYSQELRLNSLEGDPVRWVIGASVARTEGSRACVSTQCAPPPYFDAITMNTDLDSTNLGVFGDISIPFAERWEFSIGGRLNHDDIELKRRNSRDIAALTGSNSTSQTYPTGRTALAYKWSDEVQTYVSLARGHATRVYPLFGYPVNGVVDDPYPAATGWTYEAGLKTSLFDDRLKLDAGVYHNDIKNGVLSYLDPALGAFRTTYQDYETTGFELQGRALIADGLILTGGLGYTHSKLGANGASTNTVAGNGVPNAPKWTAATGLQYDTSAGVLTLPGRLSFGVQYQFTGSRPADVDNSFDLKPYHIVDARVGWNNDANDLEIYAFGRNLLDQRAETFGARFVGVETVAAGPGRIVGLGITKSF</sequence>
<evidence type="ECO:0000256" key="4">
    <source>
        <dbReference type="ARBA" id="ARBA00022496"/>
    </source>
</evidence>
<dbReference type="InterPro" id="IPR012910">
    <property type="entry name" value="Plug_dom"/>
</dbReference>
<evidence type="ECO:0000256" key="9">
    <source>
        <dbReference type="ARBA" id="ARBA00023136"/>
    </source>
</evidence>
<keyword evidence="6" id="KW-0408">Iron</keyword>
<dbReference type="AlphaFoldDB" id="A0A5A9GE26"/>
<keyword evidence="3 11" id="KW-1134">Transmembrane beta strand</keyword>
<dbReference type="PANTHER" id="PTHR32552">
    <property type="entry name" value="FERRICHROME IRON RECEPTOR-RELATED"/>
    <property type="match status" value="1"/>
</dbReference>
<evidence type="ECO:0000256" key="13">
    <source>
        <dbReference type="SAM" id="MobiDB-lite"/>
    </source>
</evidence>
<feature type="domain" description="TonB-dependent receptor plug" evidence="15">
    <location>
        <begin position="87"/>
        <end position="194"/>
    </location>
</feature>
<keyword evidence="16" id="KW-0675">Receptor</keyword>
<keyword evidence="7" id="KW-0406">Ion transport</keyword>
<keyword evidence="8 12" id="KW-0798">TonB box</keyword>
<evidence type="ECO:0000256" key="8">
    <source>
        <dbReference type="ARBA" id="ARBA00023077"/>
    </source>
</evidence>
<dbReference type="Proteomes" id="UP000324927">
    <property type="component" value="Unassembled WGS sequence"/>
</dbReference>
<dbReference type="CDD" id="cd01347">
    <property type="entry name" value="ligand_gated_channel"/>
    <property type="match status" value="1"/>
</dbReference>
<comment type="caution">
    <text evidence="16">The sequence shown here is derived from an EMBL/GenBank/DDBJ whole genome shotgun (WGS) entry which is preliminary data.</text>
</comment>
<feature type="region of interest" description="Disordered" evidence="13">
    <location>
        <begin position="300"/>
        <end position="321"/>
    </location>
</feature>
<comment type="similarity">
    <text evidence="11 12">Belongs to the TonB-dependent receptor family.</text>
</comment>
<evidence type="ECO:0000259" key="15">
    <source>
        <dbReference type="Pfam" id="PF07715"/>
    </source>
</evidence>
<dbReference type="PROSITE" id="PS52016">
    <property type="entry name" value="TONB_DEPENDENT_REC_3"/>
    <property type="match status" value="1"/>
</dbReference>
<feature type="domain" description="TonB-dependent receptor-like beta-barrel" evidence="14">
    <location>
        <begin position="273"/>
        <end position="706"/>
    </location>
</feature>
<evidence type="ECO:0000313" key="17">
    <source>
        <dbReference type="Proteomes" id="UP000324927"/>
    </source>
</evidence>
<accession>A0A5A9GE26</accession>
<dbReference type="OrthoDB" id="7413795at2"/>
<dbReference type="InterPro" id="IPR039426">
    <property type="entry name" value="TonB-dep_rcpt-like"/>
</dbReference>
<protein>
    <submittedName>
        <fullName evidence="16">TonB-dependent receptor</fullName>
    </submittedName>
</protein>
<keyword evidence="4" id="KW-0410">Iron transport</keyword>
<evidence type="ECO:0000256" key="10">
    <source>
        <dbReference type="ARBA" id="ARBA00023237"/>
    </source>
</evidence>
<keyword evidence="10 11" id="KW-0998">Cell outer membrane</keyword>
<name>A0A5A9GE26_AZOLI</name>
<evidence type="ECO:0000256" key="5">
    <source>
        <dbReference type="ARBA" id="ARBA00022692"/>
    </source>
</evidence>
<evidence type="ECO:0000256" key="2">
    <source>
        <dbReference type="ARBA" id="ARBA00022448"/>
    </source>
</evidence>